<evidence type="ECO:0000256" key="3">
    <source>
        <dbReference type="ARBA" id="ARBA00022741"/>
    </source>
</evidence>
<evidence type="ECO:0000256" key="6">
    <source>
        <dbReference type="ARBA" id="ARBA00022840"/>
    </source>
</evidence>
<evidence type="ECO:0000256" key="9">
    <source>
        <dbReference type="PIRSR" id="PIRSR001174-1"/>
    </source>
</evidence>
<dbReference type="Pfam" id="PF00004">
    <property type="entry name" value="AAA"/>
    <property type="match status" value="1"/>
</dbReference>
<dbReference type="InterPro" id="IPR008269">
    <property type="entry name" value="Lon_proteolytic"/>
</dbReference>
<dbReference type="CDD" id="cd19500">
    <property type="entry name" value="RecA-like_Lon"/>
    <property type="match status" value="1"/>
</dbReference>
<feature type="domain" description="Lon N-terminal" evidence="15">
    <location>
        <begin position="11"/>
        <end position="219"/>
    </location>
</feature>
<dbReference type="GO" id="GO:0030163">
    <property type="term" value="P:protein catabolic process"/>
    <property type="evidence" value="ECO:0007669"/>
    <property type="project" value="InterPro"/>
</dbReference>
<dbReference type="InterPro" id="IPR027417">
    <property type="entry name" value="P-loop_NTPase"/>
</dbReference>
<dbReference type="EC" id="3.4.21.-" evidence="8 13"/>
<dbReference type="InterPro" id="IPR014721">
    <property type="entry name" value="Ribsml_uS5_D2-typ_fold_subgr"/>
</dbReference>
<dbReference type="Pfam" id="PF05362">
    <property type="entry name" value="Lon_C"/>
    <property type="match status" value="1"/>
</dbReference>
<dbReference type="GO" id="GO:0005524">
    <property type="term" value="F:ATP binding"/>
    <property type="evidence" value="ECO:0007669"/>
    <property type="project" value="UniProtKB-KW"/>
</dbReference>
<dbReference type="FunFam" id="3.30.230.10:FF:000019">
    <property type="entry name" value="Lon protease homolog 2, peroxisomal"/>
    <property type="match status" value="1"/>
</dbReference>
<evidence type="ECO:0000256" key="4">
    <source>
        <dbReference type="ARBA" id="ARBA00022801"/>
    </source>
</evidence>
<feature type="domain" description="Lon proteolytic" evidence="14">
    <location>
        <begin position="628"/>
        <end position="811"/>
    </location>
</feature>
<feature type="binding site" evidence="10">
    <location>
        <begin position="376"/>
        <end position="383"/>
    </location>
    <ligand>
        <name>ATP</name>
        <dbReference type="ChEBI" id="CHEBI:30616"/>
    </ligand>
</feature>
<proteinExistence type="inferred from homology"/>
<dbReference type="EMBL" id="KK852611">
    <property type="protein sequence ID" value="KDR20260.1"/>
    <property type="molecule type" value="Genomic_DNA"/>
</dbReference>
<dbReference type="InterPro" id="IPR020568">
    <property type="entry name" value="Ribosomal_Su5_D2-typ_SF"/>
</dbReference>
<reference evidence="16 17" key="1">
    <citation type="journal article" date="2014" name="Nat. Commun.">
        <title>Molecular traces of alternative social organization in a termite genome.</title>
        <authorList>
            <person name="Terrapon N."/>
            <person name="Li C."/>
            <person name="Robertson H.M."/>
            <person name="Ji L."/>
            <person name="Meng X."/>
            <person name="Booth W."/>
            <person name="Chen Z."/>
            <person name="Childers C.P."/>
            <person name="Glastad K.M."/>
            <person name="Gokhale K."/>
            <person name="Gowin J."/>
            <person name="Gronenberg W."/>
            <person name="Hermansen R.A."/>
            <person name="Hu H."/>
            <person name="Hunt B.G."/>
            <person name="Huylmans A.K."/>
            <person name="Khalil S.M."/>
            <person name="Mitchell R.D."/>
            <person name="Munoz-Torres M.C."/>
            <person name="Mustard J.A."/>
            <person name="Pan H."/>
            <person name="Reese J.T."/>
            <person name="Scharf M.E."/>
            <person name="Sun F."/>
            <person name="Vogel H."/>
            <person name="Xiao J."/>
            <person name="Yang W."/>
            <person name="Yang Z."/>
            <person name="Yang Z."/>
            <person name="Zhou J."/>
            <person name="Zhu J."/>
            <person name="Brent C.S."/>
            <person name="Elsik C.G."/>
            <person name="Goodisman M.A."/>
            <person name="Liberles D.A."/>
            <person name="Roe R.M."/>
            <person name="Vargo E.L."/>
            <person name="Vilcinskas A."/>
            <person name="Wang J."/>
            <person name="Bornberg-Bauer E."/>
            <person name="Korb J."/>
            <person name="Zhang G."/>
            <person name="Liebig J."/>
        </authorList>
    </citation>
    <scope>NUCLEOTIDE SEQUENCE [LARGE SCALE GENOMIC DNA]</scope>
    <source>
        <tissue evidence="16">Whole organism</tissue>
    </source>
</reference>
<dbReference type="FunFam" id="2.30.130.40:FF:000003">
    <property type="entry name" value="Lon protease homolog 2, peroxisomal"/>
    <property type="match status" value="1"/>
</dbReference>
<dbReference type="PROSITE" id="PS51787">
    <property type="entry name" value="LON_N"/>
    <property type="match status" value="1"/>
</dbReference>
<feature type="active site" evidence="9 11">
    <location>
        <position position="760"/>
    </location>
</feature>
<dbReference type="InterPro" id="IPR004815">
    <property type="entry name" value="Lon_bac/euk-typ"/>
</dbReference>
<dbReference type="InterPro" id="IPR046336">
    <property type="entry name" value="Lon_prtase_N_sf"/>
</dbReference>
<dbReference type="OrthoDB" id="2411602at2759"/>
<dbReference type="SUPFAM" id="SSF54211">
    <property type="entry name" value="Ribosomal protein S5 domain 2-like"/>
    <property type="match status" value="1"/>
</dbReference>
<dbReference type="OMA" id="EYFLHQQ"/>
<dbReference type="InterPro" id="IPR003111">
    <property type="entry name" value="Lon_prtase_N"/>
</dbReference>
<dbReference type="InParanoid" id="A0A067RII8"/>
<dbReference type="GO" id="GO:0006508">
    <property type="term" value="P:proteolysis"/>
    <property type="evidence" value="ECO:0007669"/>
    <property type="project" value="UniProtKB-KW"/>
</dbReference>
<evidence type="ECO:0000256" key="8">
    <source>
        <dbReference type="PIRNR" id="PIRNR001174"/>
    </source>
</evidence>
<dbReference type="Gene3D" id="1.20.58.1480">
    <property type="match status" value="1"/>
</dbReference>
<dbReference type="SUPFAM" id="SSF88697">
    <property type="entry name" value="PUA domain-like"/>
    <property type="match status" value="1"/>
</dbReference>
<dbReference type="STRING" id="136037.A0A067RII8"/>
<evidence type="ECO:0000256" key="11">
    <source>
        <dbReference type="PROSITE-ProRule" id="PRU01122"/>
    </source>
</evidence>
<dbReference type="Pfam" id="PF02190">
    <property type="entry name" value="LON_substr_bdg"/>
    <property type="match status" value="1"/>
</dbReference>
<organism evidence="16 17">
    <name type="scientific">Zootermopsis nevadensis</name>
    <name type="common">Dampwood termite</name>
    <dbReference type="NCBI Taxonomy" id="136037"/>
    <lineage>
        <taxon>Eukaryota</taxon>
        <taxon>Metazoa</taxon>
        <taxon>Ecdysozoa</taxon>
        <taxon>Arthropoda</taxon>
        <taxon>Hexapoda</taxon>
        <taxon>Insecta</taxon>
        <taxon>Pterygota</taxon>
        <taxon>Neoptera</taxon>
        <taxon>Polyneoptera</taxon>
        <taxon>Dictyoptera</taxon>
        <taxon>Blattodea</taxon>
        <taxon>Blattoidea</taxon>
        <taxon>Termitoidae</taxon>
        <taxon>Termopsidae</taxon>
        <taxon>Zootermopsis</taxon>
    </lineage>
</organism>
<dbReference type="SMART" id="SM00464">
    <property type="entry name" value="LON"/>
    <property type="match status" value="1"/>
</dbReference>
<dbReference type="NCBIfam" id="TIGR00763">
    <property type="entry name" value="lon"/>
    <property type="match status" value="1"/>
</dbReference>
<keyword evidence="17" id="KW-1185">Reference proteome</keyword>
<dbReference type="eggNOG" id="KOG2004">
    <property type="taxonomic scope" value="Eukaryota"/>
</dbReference>
<dbReference type="Gene3D" id="3.40.50.300">
    <property type="entry name" value="P-loop containing nucleotide triphosphate hydrolases"/>
    <property type="match status" value="1"/>
</dbReference>
<dbReference type="PRINTS" id="PR00830">
    <property type="entry name" value="ENDOLAPTASE"/>
</dbReference>
<gene>
    <name evidence="16" type="ORF">L798_05045</name>
</gene>
<dbReference type="InterPro" id="IPR027065">
    <property type="entry name" value="Lon_Prtase"/>
</dbReference>
<dbReference type="PIRSF" id="PIRSF001174">
    <property type="entry name" value="Lon_proteas"/>
    <property type="match status" value="1"/>
</dbReference>
<dbReference type="GO" id="GO:0004176">
    <property type="term" value="F:ATP-dependent peptidase activity"/>
    <property type="evidence" value="ECO:0007669"/>
    <property type="project" value="UniProtKB-UniRule"/>
</dbReference>
<evidence type="ECO:0000256" key="1">
    <source>
        <dbReference type="ARBA" id="ARBA00022490"/>
    </source>
</evidence>
<keyword evidence="6 8" id="KW-0067">ATP-binding</keyword>
<evidence type="ECO:0000313" key="17">
    <source>
        <dbReference type="Proteomes" id="UP000027135"/>
    </source>
</evidence>
<dbReference type="PANTHER" id="PTHR10046">
    <property type="entry name" value="ATP DEPENDENT LON PROTEASE FAMILY MEMBER"/>
    <property type="match status" value="1"/>
</dbReference>
<dbReference type="Gene3D" id="3.30.230.10">
    <property type="match status" value="1"/>
</dbReference>
<dbReference type="GO" id="GO:0016887">
    <property type="term" value="F:ATP hydrolysis activity"/>
    <property type="evidence" value="ECO:0007669"/>
    <property type="project" value="InterPro"/>
</dbReference>
<evidence type="ECO:0000256" key="12">
    <source>
        <dbReference type="RuleBase" id="RU000591"/>
    </source>
</evidence>
<evidence type="ECO:0000256" key="13">
    <source>
        <dbReference type="RuleBase" id="RU000592"/>
    </source>
</evidence>
<keyword evidence="1" id="KW-0963">Cytoplasm</keyword>
<dbReference type="InterPro" id="IPR003959">
    <property type="entry name" value="ATPase_AAA_core"/>
</dbReference>
<accession>A0A067RII8</accession>
<dbReference type="Pfam" id="PF22667">
    <property type="entry name" value="Lon_lid"/>
    <property type="match status" value="1"/>
</dbReference>
<dbReference type="AlphaFoldDB" id="A0A067RII8"/>
<feature type="active site" evidence="9 11">
    <location>
        <position position="717"/>
    </location>
</feature>
<dbReference type="InterPro" id="IPR054594">
    <property type="entry name" value="Lon_lid"/>
</dbReference>
<dbReference type="InterPro" id="IPR015947">
    <property type="entry name" value="PUA-like_sf"/>
</dbReference>
<keyword evidence="5 8" id="KW-0720">Serine protease</keyword>
<sequence length="829" mass="90870">MTSMMSIPRQIPLLVVDEEVLLPGSSMKIPVTNSRNMAMIKSRLLNQRSLTSTIIGVVPKEPEQHLDISGNAPLHTVGTAAVVVQVTGISWPQPAFTLLVTGLCRFRLEKLVMEVPYLVGVVTQLDKLAVDDEDDENQELMDLIQSFRLEASKLLGMLDVSNSTVARLKKMLGTLPAHHLADLCASLVSASFIEKLQILDAVDLSERLKKALPLLVRQIEGLEMLHKSPNSHTEKHYTVPPKTKVMIIRPQRGMFSRNDGVIPTDDEGDELQELQNKLRAAKLPPHAYKVAMKELQRLKKLASISPESGIIRTYVELMAELPWSKSSPETIDINKARQDLDEDHYAMDKLKQRVLEYLAVRQLKNSLRGPILCFVGPPGVGKTSVGRSIAQTLGREFHRISLGGSCNQSDIRGHRRTYIGAMPGRIIHGLKTVGVNNPVMLLDEIDKLGTGIHGDPAAALLEVLDPEQNCNFVDHYLNVPFDLSQVMFIATANNTKTIPPALLDRMELIFVQGYTQEEKLHIASRHLLPKQLEEHGLTSHMLQLPLESIKTLISYYTREAGVRTLERKLGALCRAVAVRVAEMNMDTTGDLTSKDSGRTKLPIFLDEAALQDILGPAVYSSNELWSRLGQPGVAVGLAWTTVGGEVLLVEASKMEGDGELVLTGHLGDVMKESAKLALNWVRTSAREYGLQIDGELLSRTDLHIHFPAGAVGKDGPSAGVTIAAALISLFSERPIDTDVAMTGEITLRGVVLPVGGVKEKVLAAHRAGLKRIILPKKNEKDLHEVPDNVKKDLAFVLVNHVDEVLQAAFAGGFPTVTSPQDVGSVMSKL</sequence>
<evidence type="ECO:0000259" key="15">
    <source>
        <dbReference type="PROSITE" id="PS51787"/>
    </source>
</evidence>
<dbReference type="Gene3D" id="2.30.130.40">
    <property type="entry name" value="LON domain-like"/>
    <property type="match status" value="1"/>
</dbReference>
<evidence type="ECO:0000256" key="5">
    <source>
        <dbReference type="ARBA" id="ARBA00022825"/>
    </source>
</evidence>
<dbReference type="InterPro" id="IPR008268">
    <property type="entry name" value="Peptidase_S16_AS"/>
</dbReference>
<dbReference type="SMART" id="SM00382">
    <property type="entry name" value="AAA"/>
    <property type="match status" value="1"/>
</dbReference>
<comment type="similarity">
    <text evidence="8 11 12">Belongs to the peptidase S16 family.</text>
</comment>
<keyword evidence="4 8" id="KW-0378">Hydrolase</keyword>
<keyword evidence="3 8" id="KW-0547">Nucleotide-binding</keyword>
<dbReference type="FunFam" id="1.20.5.5270:FF:000002">
    <property type="entry name" value="Lon protease homolog"/>
    <property type="match status" value="1"/>
</dbReference>
<keyword evidence="2 8" id="KW-0645">Protease</keyword>
<dbReference type="PROSITE" id="PS51786">
    <property type="entry name" value="LON_PROTEOLYTIC"/>
    <property type="match status" value="1"/>
</dbReference>
<dbReference type="FunFam" id="3.40.50.300:FF:000382">
    <property type="entry name" value="Lon protease homolog 2, peroxisomal"/>
    <property type="match status" value="1"/>
</dbReference>
<evidence type="ECO:0000313" key="16">
    <source>
        <dbReference type="EMBL" id="KDR20260.1"/>
    </source>
</evidence>
<evidence type="ECO:0000256" key="10">
    <source>
        <dbReference type="PIRSR" id="PIRSR001174-2"/>
    </source>
</evidence>
<name>A0A067RII8_ZOONE</name>
<evidence type="ECO:0000259" key="14">
    <source>
        <dbReference type="PROSITE" id="PS51786"/>
    </source>
</evidence>
<dbReference type="Gene3D" id="1.20.5.5270">
    <property type="match status" value="1"/>
</dbReference>
<dbReference type="GO" id="GO:0004252">
    <property type="term" value="F:serine-type endopeptidase activity"/>
    <property type="evidence" value="ECO:0007669"/>
    <property type="project" value="UniProtKB-UniRule"/>
</dbReference>
<protein>
    <recommendedName>
        <fullName evidence="8 13">Lon protease homolog</fullName>
        <ecNumber evidence="8 13">3.4.21.-</ecNumber>
    </recommendedName>
</protein>
<dbReference type="Gene3D" id="1.10.8.60">
    <property type="match status" value="1"/>
</dbReference>
<evidence type="ECO:0000256" key="2">
    <source>
        <dbReference type="ARBA" id="ARBA00022670"/>
    </source>
</evidence>
<keyword evidence="7" id="KW-0346">Stress response</keyword>
<dbReference type="PROSITE" id="PS01046">
    <property type="entry name" value="LON_SER"/>
    <property type="match status" value="1"/>
</dbReference>
<dbReference type="Proteomes" id="UP000027135">
    <property type="component" value="Unassembled WGS sequence"/>
</dbReference>
<dbReference type="InterPro" id="IPR003593">
    <property type="entry name" value="AAA+_ATPase"/>
</dbReference>
<dbReference type="SUPFAM" id="SSF52540">
    <property type="entry name" value="P-loop containing nucleoside triphosphate hydrolases"/>
    <property type="match status" value="1"/>
</dbReference>
<evidence type="ECO:0000256" key="7">
    <source>
        <dbReference type="ARBA" id="ARBA00023016"/>
    </source>
</evidence>